<dbReference type="Pfam" id="PF12844">
    <property type="entry name" value="HTH_19"/>
    <property type="match status" value="1"/>
</dbReference>
<reference evidence="3 4" key="1">
    <citation type="journal article" date="2022" name="Genome Biol. Evol.">
        <title>Host diet, physiology and behaviors set the stage for Lachnospiraceae cladogenesis.</title>
        <authorList>
            <person name="Vera-Ponce De Leon A."/>
            <person name="Schneider M."/>
            <person name="Jahnes B.C."/>
            <person name="Sadowski V."/>
            <person name="Camuy-Velez L.A."/>
            <person name="Duan J."/>
            <person name="Sabree Z.L."/>
        </authorList>
    </citation>
    <scope>NUCLEOTIDE SEQUENCE [LARGE SCALE GENOMIC DNA]</scope>
    <source>
        <strain evidence="3 4">PAL227</strain>
    </source>
</reference>
<dbReference type="SUPFAM" id="SSF47413">
    <property type="entry name" value="lambda repressor-like DNA-binding domains"/>
    <property type="match status" value="1"/>
</dbReference>
<dbReference type="PROSITE" id="PS50943">
    <property type="entry name" value="HTH_CROC1"/>
    <property type="match status" value="1"/>
</dbReference>
<dbReference type="Proteomes" id="UP001523565">
    <property type="component" value="Unassembled WGS sequence"/>
</dbReference>
<proteinExistence type="predicted"/>
<dbReference type="InterPro" id="IPR001387">
    <property type="entry name" value="Cro/C1-type_HTH"/>
</dbReference>
<evidence type="ECO:0000313" key="4">
    <source>
        <dbReference type="Proteomes" id="UP001523565"/>
    </source>
</evidence>
<feature type="domain" description="HTH cro/C1-type" evidence="2">
    <location>
        <begin position="13"/>
        <end position="67"/>
    </location>
</feature>
<keyword evidence="1" id="KW-0238">DNA-binding</keyword>
<dbReference type="Gene3D" id="1.10.260.40">
    <property type="entry name" value="lambda repressor-like DNA-binding domains"/>
    <property type="match status" value="1"/>
</dbReference>
<dbReference type="InterPro" id="IPR010982">
    <property type="entry name" value="Lambda_DNA-bd_dom_sf"/>
</dbReference>
<name>A0ABT1EJ55_9FIRM</name>
<dbReference type="RefSeq" id="WP_262068599.1">
    <property type="nucleotide sequence ID" value="NZ_JAMXOC010000005.1"/>
</dbReference>
<dbReference type="SMART" id="SM00530">
    <property type="entry name" value="HTH_XRE"/>
    <property type="match status" value="1"/>
</dbReference>
<evidence type="ECO:0000313" key="3">
    <source>
        <dbReference type="EMBL" id="MCP1109726.1"/>
    </source>
</evidence>
<dbReference type="EMBL" id="JAMZFV010000005">
    <property type="protein sequence ID" value="MCP1109726.1"/>
    <property type="molecule type" value="Genomic_DNA"/>
</dbReference>
<keyword evidence="4" id="KW-1185">Reference proteome</keyword>
<comment type="caution">
    <text evidence="3">The sequence shown here is derived from an EMBL/GenBank/DDBJ whole genome shotgun (WGS) entry which is preliminary data.</text>
</comment>
<dbReference type="CDD" id="cd00093">
    <property type="entry name" value="HTH_XRE"/>
    <property type="match status" value="1"/>
</dbReference>
<evidence type="ECO:0000256" key="1">
    <source>
        <dbReference type="ARBA" id="ARBA00023125"/>
    </source>
</evidence>
<gene>
    <name evidence="3" type="ORF">NK118_05600</name>
</gene>
<sequence>MRDKNVDNMGAVIKKARRDRGLTQEELAEKVGVGSRHIMALENEGKNPGYDVLAKIIQTLDFSADLIFRPDAVKHTAEQDLFISEFMACNDNEQRIVMETMRSLIRELRENGA</sequence>
<organism evidence="3 4">
    <name type="scientific">Ohessyouella blattaphilus</name>
    <dbReference type="NCBI Taxonomy" id="2949333"/>
    <lineage>
        <taxon>Bacteria</taxon>
        <taxon>Bacillati</taxon>
        <taxon>Bacillota</taxon>
        <taxon>Clostridia</taxon>
        <taxon>Lachnospirales</taxon>
        <taxon>Lachnospiraceae</taxon>
        <taxon>Ohessyouella</taxon>
    </lineage>
</organism>
<accession>A0ABT1EJ55</accession>
<protein>
    <submittedName>
        <fullName evidence="3">Helix-turn-helix domain-containing protein</fullName>
    </submittedName>
</protein>
<dbReference type="PANTHER" id="PTHR46558:SF11">
    <property type="entry name" value="HTH-TYPE TRANSCRIPTIONAL REGULATOR XRE"/>
    <property type="match status" value="1"/>
</dbReference>
<evidence type="ECO:0000259" key="2">
    <source>
        <dbReference type="PROSITE" id="PS50943"/>
    </source>
</evidence>
<dbReference type="PANTHER" id="PTHR46558">
    <property type="entry name" value="TRACRIPTIONAL REGULATORY PROTEIN-RELATED-RELATED"/>
    <property type="match status" value="1"/>
</dbReference>